<accession>A0A2U2X5I5</accession>
<keyword evidence="1" id="KW-0472">Membrane</keyword>
<dbReference type="AlphaFoldDB" id="A0A2U2X5I5"/>
<dbReference type="RefSeq" id="WP_109351073.1">
    <property type="nucleotide sequence ID" value="NZ_QFRI01000001.1"/>
</dbReference>
<reference evidence="3" key="1">
    <citation type="submission" date="2018-05" db="EMBL/GenBank/DDBJ databases">
        <title>Algibacter marinivivus sp. nov., isolated from sample around a algae.</title>
        <authorList>
            <person name="Lu D."/>
        </authorList>
    </citation>
    <scope>NUCLEOTIDE SEQUENCE [LARGE SCALE GENOMIC DNA]</scope>
    <source>
        <strain evidence="3">ZY111</strain>
    </source>
</reference>
<name>A0A2U2X5I5_9FLAO</name>
<feature type="transmembrane region" description="Helical" evidence="1">
    <location>
        <begin position="45"/>
        <end position="65"/>
    </location>
</feature>
<comment type="caution">
    <text evidence="2">The sequence shown here is derived from an EMBL/GenBank/DDBJ whole genome shotgun (WGS) entry which is preliminary data.</text>
</comment>
<dbReference type="OrthoDB" id="1446705at2"/>
<sequence>MSKTVSPITMFIVAAISLAVSAIVLNNITKAIVSNPKIGKEDYEFVFWFFRVVTALAASAISISIPGMLKVEYNNGTFQTRAAGQPPQTLTDKAPKVIAGGAMAVFVLVYLFSPLS</sequence>
<gene>
    <name evidence="2" type="ORF">DIS18_00395</name>
</gene>
<proteinExistence type="predicted"/>
<protein>
    <submittedName>
        <fullName evidence="2">Uncharacterized protein</fullName>
    </submittedName>
</protein>
<reference evidence="2 3" key="2">
    <citation type="submission" date="2018-05" db="EMBL/GenBank/DDBJ databases">
        <title>Algibacter marinivivus sp. nov., isolated from sample around a algae.</title>
        <authorList>
            <person name="Zhong X."/>
        </authorList>
    </citation>
    <scope>NUCLEOTIDE SEQUENCE [LARGE SCALE GENOMIC DNA]</scope>
    <source>
        <strain evidence="2 3">ZY111</strain>
    </source>
</reference>
<organism evidence="2 3">
    <name type="scientific">Algibacter marinivivus</name>
    <dbReference type="NCBI Taxonomy" id="2100723"/>
    <lineage>
        <taxon>Bacteria</taxon>
        <taxon>Pseudomonadati</taxon>
        <taxon>Bacteroidota</taxon>
        <taxon>Flavobacteriia</taxon>
        <taxon>Flavobacteriales</taxon>
        <taxon>Flavobacteriaceae</taxon>
        <taxon>Algibacter</taxon>
    </lineage>
</organism>
<feature type="transmembrane region" description="Helical" evidence="1">
    <location>
        <begin position="6"/>
        <end position="25"/>
    </location>
</feature>
<dbReference type="Proteomes" id="UP000245375">
    <property type="component" value="Unassembled WGS sequence"/>
</dbReference>
<keyword evidence="1" id="KW-1133">Transmembrane helix</keyword>
<feature type="transmembrane region" description="Helical" evidence="1">
    <location>
        <begin position="97"/>
        <end position="115"/>
    </location>
</feature>
<evidence type="ECO:0000313" key="3">
    <source>
        <dbReference type="Proteomes" id="UP000245375"/>
    </source>
</evidence>
<keyword evidence="1" id="KW-0812">Transmembrane</keyword>
<keyword evidence="3" id="KW-1185">Reference proteome</keyword>
<evidence type="ECO:0000313" key="2">
    <source>
        <dbReference type="EMBL" id="PWH83049.1"/>
    </source>
</evidence>
<dbReference type="EMBL" id="QFRI01000001">
    <property type="protein sequence ID" value="PWH83049.1"/>
    <property type="molecule type" value="Genomic_DNA"/>
</dbReference>
<reference evidence="3" key="3">
    <citation type="submission" date="2018-05" db="EMBL/GenBank/DDBJ databases">
        <authorList>
            <person name="Lu D."/>
        </authorList>
    </citation>
    <scope>NUCLEOTIDE SEQUENCE [LARGE SCALE GENOMIC DNA]</scope>
    <source>
        <strain evidence="3">ZY111</strain>
    </source>
</reference>
<evidence type="ECO:0000256" key="1">
    <source>
        <dbReference type="SAM" id="Phobius"/>
    </source>
</evidence>